<dbReference type="KEGG" id="lul:LPB138_00865"/>
<dbReference type="OrthoDB" id="1438627at2"/>
<protein>
    <recommendedName>
        <fullName evidence="3">Lipoprotein</fullName>
    </recommendedName>
</protein>
<dbReference type="Proteomes" id="UP000176050">
    <property type="component" value="Chromosome"/>
</dbReference>
<evidence type="ECO:0008006" key="3">
    <source>
        <dbReference type="Google" id="ProtNLM"/>
    </source>
</evidence>
<gene>
    <name evidence="1" type="ORF">LPB138_00865</name>
</gene>
<evidence type="ECO:0000313" key="2">
    <source>
        <dbReference type="Proteomes" id="UP000176050"/>
    </source>
</evidence>
<sequence>MKNIIPVIILFALIGCNNSQTGLAEKIDLLKKQNDSLTKIIDDLNEKYIFDEIKADFTPSNKNKYKIGEEYNGKFFLIGHNNLDYVLFSTKLEEGSANLYRPDTLRSKSASYKFSRILDNKENNFFFKVYLGNEYGQNGDYIPLLKMSQQAE</sequence>
<dbReference type="STRING" id="1850246.LPB138_00865"/>
<dbReference type="PROSITE" id="PS51257">
    <property type="entry name" value="PROKAR_LIPOPROTEIN"/>
    <property type="match status" value="1"/>
</dbReference>
<dbReference type="EMBL" id="CP017478">
    <property type="protein sequence ID" value="AOW19317.1"/>
    <property type="molecule type" value="Genomic_DNA"/>
</dbReference>
<keyword evidence="2" id="KW-1185">Reference proteome</keyword>
<name>A0A1D8P449_9FLAO</name>
<reference evidence="1 2" key="1">
    <citation type="submission" date="2016-10" db="EMBL/GenBank/DDBJ databases">
        <title>Lutibacter sp. LPB0138, isolated from marine gastropod.</title>
        <authorList>
            <person name="Kim E."/>
            <person name="Yi H."/>
        </authorList>
    </citation>
    <scope>NUCLEOTIDE SEQUENCE [LARGE SCALE GENOMIC DNA]</scope>
    <source>
        <strain evidence="1 2">LPB0138</strain>
    </source>
</reference>
<organism evidence="1 2">
    <name type="scientific">Urechidicola croceus</name>
    <dbReference type="NCBI Taxonomy" id="1850246"/>
    <lineage>
        <taxon>Bacteria</taxon>
        <taxon>Pseudomonadati</taxon>
        <taxon>Bacteroidota</taxon>
        <taxon>Flavobacteriia</taxon>
        <taxon>Flavobacteriales</taxon>
        <taxon>Flavobacteriaceae</taxon>
        <taxon>Urechidicola</taxon>
    </lineage>
</organism>
<dbReference type="RefSeq" id="WP_070235447.1">
    <property type="nucleotide sequence ID" value="NZ_CP017478.1"/>
</dbReference>
<dbReference type="AlphaFoldDB" id="A0A1D8P449"/>
<evidence type="ECO:0000313" key="1">
    <source>
        <dbReference type="EMBL" id="AOW19317.1"/>
    </source>
</evidence>
<proteinExistence type="predicted"/>
<accession>A0A1D8P449</accession>